<evidence type="ECO:0000313" key="1">
    <source>
        <dbReference type="EMBL" id="CBA32663.1"/>
    </source>
</evidence>
<reference evidence="1 2" key="1">
    <citation type="journal article" date="2010" name="J. Bacteriol.">
        <title>Complete Genome Sequence of Cronobacter turicensis LMG 23827, a foodborne pathogen causing deaths in neonates.</title>
        <authorList>
            <person name="Stephan R."/>
            <person name="Lehner A."/>
            <person name="Tischler P."/>
            <person name="Rattei T."/>
        </authorList>
    </citation>
    <scope>NUCLEOTIDE SEQUENCE [LARGE SCALE GENOMIC DNA]</scope>
    <source>
        <strain evidence="2">DSM 18703 / CCUG 55852 / LMG 23827 / z3032</strain>
    </source>
</reference>
<dbReference type="EMBL" id="FN543093">
    <property type="protein sequence ID" value="CBA32663.1"/>
    <property type="molecule type" value="Genomic_DNA"/>
</dbReference>
<dbReference type="AlphaFoldDB" id="C9XXG5"/>
<evidence type="ECO:0000313" key="2">
    <source>
        <dbReference type="Proteomes" id="UP000002069"/>
    </source>
</evidence>
<proteinExistence type="predicted"/>
<sequence>MVFPVFYGIKTEIMALPAPIANIFGKSSLKMAYWRLITP</sequence>
<gene>
    <name evidence="1" type="ordered locus">Ctu_30270</name>
</gene>
<keyword evidence="2" id="KW-1185">Reference proteome</keyword>
<accession>C9XXG5</accession>
<protein>
    <submittedName>
        <fullName evidence="1">Uncharacterized protein</fullName>
    </submittedName>
</protein>
<dbReference type="Proteomes" id="UP000002069">
    <property type="component" value="Chromosome"/>
</dbReference>
<dbReference type="HOGENOM" id="CLU_3316968_0_0_6"/>
<dbReference type="KEGG" id="ctu:CTU_30270"/>
<reference evidence="2" key="2">
    <citation type="journal article" date="2011" name="J. Bacteriol.">
        <title>Complete genome sequence of Cronobacter turicensis LMG 23827, a food-borne pathogen causing deaths in neonates.</title>
        <authorList>
            <person name="Stephan R."/>
            <person name="Lehner A."/>
            <person name="Tischler P."/>
            <person name="Rattei T."/>
        </authorList>
    </citation>
    <scope>NUCLEOTIDE SEQUENCE [LARGE SCALE GENOMIC DNA]</scope>
    <source>
        <strain evidence="2">DSM 18703 / CCUG 55852 / LMG 23827 / z3032</strain>
    </source>
</reference>
<name>C9XXG5_CROTZ</name>
<organism evidence="1 2">
    <name type="scientific">Cronobacter turicensis (strain DSM 18703 / CCUG 55852 / LMG 23827 / z3032)</name>
    <dbReference type="NCBI Taxonomy" id="693216"/>
    <lineage>
        <taxon>Bacteria</taxon>
        <taxon>Pseudomonadati</taxon>
        <taxon>Pseudomonadota</taxon>
        <taxon>Gammaproteobacteria</taxon>
        <taxon>Enterobacterales</taxon>
        <taxon>Enterobacteriaceae</taxon>
        <taxon>Cronobacter</taxon>
    </lineage>
</organism>